<comment type="subcellular location">
    <subcellularLocation>
        <location evidence="1">Cell membrane</location>
        <topology evidence="1">Multi-pass membrane protein</topology>
    </subcellularLocation>
</comment>
<feature type="transmembrane region" description="Helical" evidence="14">
    <location>
        <begin position="456"/>
        <end position="476"/>
    </location>
</feature>
<dbReference type="PROSITE" id="PS00457">
    <property type="entry name" value="NA_SOLUT_SYMP_2"/>
    <property type="match status" value="1"/>
</dbReference>
<evidence type="ECO:0000256" key="12">
    <source>
        <dbReference type="ARBA" id="ARBA00033708"/>
    </source>
</evidence>
<keyword evidence="11" id="KW-0739">Sodium transport</keyword>
<dbReference type="PANTHER" id="PTHR48086">
    <property type="entry name" value="SODIUM/PROLINE SYMPORTER-RELATED"/>
    <property type="match status" value="1"/>
</dbReference>
<reference evidence="16" key="1">
    <citation type="journal article" date="2019" name="Int. J. Syst. Evol. Microbiol.">
        <title>The Global Catalogue of Microorganisms (GCM) 10K type strain sequencing project: providing services to taxonomists for standard genome sequencing and annotation.</title>
        <authorList>
            <consortium name="The Broad Institute Genomics Platform"/>
            <consortium name="The Broad Institute Genome Sequencing Center for Infectious Disease"/>
            <person name="Wu L."/>
            <person name="Ma J."/>
        </authorList>
    </citation>
    <scope>NUCLEOTIDE SEQUENCE [LARGE SCALE GENOMIC DNA]</scope>
    <source>
        <strain evidence="16">CECT 8472</strain>
    </source>
</reference>
<evidence type="ECO:0000313" key="16">
    <source>
        <dbReference type="Proteomes" id="UP001595799"/>
    </source>
</evidence>
<keyword evidence="16" id="KW-1185">Reference proteome</keyword>
<dbReference type="EMBL" id="JBHSCW010000006">
    <property type="protein sequence ID" value="MFC4352215.1"/>
    <property type="molecule type" value="Genomic_DNA"/>
</dbReference>
<evidence type="ECO:0000313" key="15">
    <source>
        <dbReference type="EMBL" id="MFC4352215.1"/>
    </source>
</evidence>
<dbReference type="Pfam" id="PF00474">
    <property type="entry name" value="SSF"/>
    <property type="match status" value="1"/>
</dbReference>
<comment type="similarity">
    <text evidence="2 13">Belongs to the sodium:solute symporter (SSF) (TC 2.A.21) family.</text>
</comment>
<evidence type="ECO:0000256" key="11">
    <source>
        <dbReference type="ARBA" id="ARBA00023201"/>
    </source>
</evidence>
<dbReference type="InterPro" id="IPR050277">
    <property type="entry name" value="Sodium:Solute_Symporter"/>
</dbReference>
<evidence type="ECO:0000256" key="4">
    <source>
        <dbReference type="ARBA" id="ARBA00022475"/>
    </source>
</evidence>
<feature type="transmembrane region" description="Helical" evidence="14">
    <location>
        <begin position="70"/>
        <end position="94"/>
    </location>
</feature>
<evidence type="ECO:0000256" key="1">
    <source>
        <dbReference type="ARBA" id="ARBA00004651"/>
    </source>
</evidence>
<feature type="transmembrane region" description="Helical" evidence="14">
    <location>
        <begin position="188"/>
        <end position="207"/>
    </location>
</feature>
<comment type="catalytic activity">
    <reaction evidence="12">
        <text>L-proline(in) + Na(+)(in) = L-proline(out) + Na(+)(out)</text>
        <dbReference type="Rhea" id="RHEA:28967"/>
        <dbReference type="ChEBI" id="CHEBI:29101"/>
        <dbReference type="ChEBI" id="CHEBI:60039"/>
    </reaction>
</comment>
<sequence>MSNWIFALVTMLVYLGVAFLIGILAGRRHSFWSVSEFAVADRGLGLIVVWFMMGGTIFSAFSFLGGPGMAFSQGAAAFFVPAYVTLGMLPWYLLGPKVGRIGARKNFFTMGDFLGDRYQSKALTVIVGVIAVLAFIQYLTLQIKGMAFIFNILTEGFIPYWLGALLAYGIVLAYVATSGVRGAAWSDVLQGAMMLIVAWAIGFYLVYALHGGPGEMFTEINRENPDLLTIGHEGSSMSAMAYSTVILISALGFLMWPHLFTKSYSTTEKRIKLTTLAFPIFGIFMVPVLFIGFSGIGVVDPEALDSSDELLPYMITNELGASGLLYGLIGAGALAAAMSSSDAITHGGAVSLGRDVIYPLKTDLSDRAQIWIMRIGVVVIGLAAYLLSIFGSEGIIALLVGAYGSISQFVPAVYGALIWRRATKAGAIAGLIVGIAVNYYYQMIADSTPLDMNEGFIGLICNIVVFVAVSLLTRPVPAELAEEYRKA</sequence>
<evidence type="ECO:0000256" key="9">
    <source>
        <dbReference type="ARBA" id="ARBA00023065"/>
    </source>
</evidence>
<evidence type="ECO:0000256" key="10">
    <source>
        <dbReference type="ARBA" id="ARBA00023136"/>
    </source>
</evidence>
<comment type="caution">
    <text evidence="15">The sequence shown here is derived from an EMBL/GenBank/DDBJ whole genome shotgun (WGS) entry which is preliminary data.</text>
</comment>
<evidence type="ECO:0000256" key="13">
    <source>
        <dbReference type="RuleBase" id="RU362091"/>
    </source>
</evidence>
<evidence type="ECO:0000256" key="14">
    <source>
        <dbReference type="SAM" id="Phobius"/>
    </source>
</evidence>
<keyword evidence="4" id="KW-1003">Cell membrane</keyword>
<keyword evidence="8" id="KW-0915">Sodium</keyword>
<evidence type="ECO:0000256" key="7">
    <source>
        <dbReference type="ARBA" id="ARBA00022989"/>
    </source>
</evidence>
<dbReference type="InterPro" id="IPR018212">
    <property type="entry name" value="Na/solute_symporter_CS"/>
</dbReference>
<protein>
    <submittedName>
        <fullName evidence="15">Sodium:solute symporter</fullName>
    </submittedName>
</protein>
<feature type="transmembrane region" description="Helical" evidence="14">
    <location>
        <begin position="396"/>
        <end position="419"/>
    </location>
</feature>
<keyword evidence="5 14" id="KW-0812">Transmembrane</keyword>
<feature type="transmembrane region" description="Helical" evidence="14">
    <location>
        <begin position="276"/>
        <end position="299"/>
    </location>
</feature>
<keyword evidence="3" id="KW-0813">Transport</keyword>
<keyword evidence="6" id="KW-0769">Symport</keyword>
<proteinExistence type="inferred from homology"/>
<evidence type="ECO:0000256" key="6">
    <source>
        <dbReference type="ARBA" id="ARBA00022847"/>
    </source>
</evidence>
<evidence type="ECO:0000256" key="5">
    <source>
        <dbReference type="ARBA" id="ARBA00022692"/>
    </source>
</evidence>
<dbReference type="Gene3D" id="1.20.1730.10">
    <property type="entry name" value="Sodium/glucose cotransporter"/>
    <property type="match status" value="1"/>
</dbReference>
<keyword evidence="10 14" id="KW-0472">Membrane</keyword>
<dbReference type="InterPro" id="IPR038377">
    <property type="entry name" value="Na/Glc_symporter_sf"/>
</dbReference>
<feature type="transmembrane region" description="Helical" evidence="14">
    <location>
        <begin position="239"/>
        <end position="256"/>
    </location>
</feature>
<keyword evidence="9" id="KW-0406">Ion transport</keyword>
<feature type="transmembrane region" description="Helical" evidence="14">
    <location>
        <begin position="371"/>
        <end position="390"/>
    </location>
</feature>
<dbReference type="CDD" id="cd10322">
    <property type="entry name" value="SLC5sbd"/>
    <property type="match status" value="1"/>
</dbReference>
<accession>A0ABV8UMT4</accession>
<feature type="transmembrane region" description="Helical" evidence="14">
    <location>
        <begin position="44"/>
        <end position="64"/>
    </location>
</feature>
<dbReference type="InterPro" id="IPR001734">
    <property type="entry name" value="Na/solute_symporter"/>
</dbReference>
<keyword evidence="7 14" id="KW-1133">Transmembrane helix</keyword>
<feature type="transmembrane region" description="Helical" evidence="14">
    <location>
        <begin position="319"/>
        <end position="337"/>
    </location>
</feature>
<dbReference type="Proteomes" id="UP001595799">
    <property type="component" value="Unassembled WGS sequence"/>
</dbReference>
<organism evidence="15 16">
    <name type="scientific">Fodinicurvata halophila</name>
    <dbReference type="NCBI Taxonomy" id="1419723"/>
    <lineage>
        <taxon>Bacteria</taxon>
        <taxon>Pseudomonadati</taxon>
        <taxon>Pseudomonadota</taxon>
        <taxon>Alphaproteobacteria</taxon>
        <taxon>Rhodospirillales</taxon>
        <taxon>Rhodovibrionaceae</taxon>
        <taxon>Fodinicurvata</taxon>
    </lineage>
</organism>
<gene>
    <name evidence="15" type="ORF">ACFOW6_11760</name>
</gene>
<feature type="transmembrane region" description="Helical" evidence="14">
    <location>
        <begin position="6"/>
        <end position="24"/>
    </location>
</feature>
<dbReference type="PROSITE" id="PS50283">
    <property type="entry name" value="NA_SOLUT_SYMP_3"/>
    <property type="match status" value="1"/>
</dbReference>
<feature type="transmembrane region" description="Helical" evidence="14">
    <location>
        <begin position="122"/>
        <end position="138"/>
    </location>
</feature>
<dbReference type="RefSeq" id="WP_382422562.1">
    <property type="nucleotide sequence ID" value="NZ_JBHSCW010000006.1"/>
</dbReference>
<evidence type="ECO:0000256" key="8">
    <source>
        <dbReference type="ARBA" id="ARBA00023053"/>
    </source>
</evidence>
<name>A0ABV8UMT4_9PROT</name>
<dbReference type="PANTHER" id="PTHR48086:SF3">
    <property type="entry name" value="SODIUM_PROLINE SYMPORTER"/>
    <property type="match status" value="1"/>
</dbReference>
<evidence type="ECO:0000256" key="2">
    <source>
        <dbReference type="ARBA" id="ARBA00006434"/>
    </source>
</evidence>
<feature type="transmembrane region" description="Helical" evidence="14">
    <location>
        <begin position="426"/>
        <end position="444"/>
    </location>
</feature>
<evidence type="ECO:0000256" key="3">
    <source>
        <dbReference type="ARBA" id="ARBA00022448"/>
    </source>
</evidence>
<feature type="transmembrane region" description="Helical" evidence="14">
    <location>
        <begin position="158"/>
        <end position="176"/>
    </location>
</feature>